<sequence>MAASACSCNSGFSNSYMLLKPEEVKFLDLLRLLFSSNLKKRKFVDCTSAREHNFWHRFFIFLSIIVLKLLRFFAKPLALLGFFLESWLNFISANGGFSGILLNILRFKLIIPDSSSAEYLSMIGHLDSRVRLDESIKAGDVNYFGALCMMASKLVYENEAYVTQTVNHVWKTIKKYAQHKRS</sequence>
<protein>
    <submittedName>
        <fullName evidence="3">Uncharacterized protein LOC111478839</fullName>
    </submittedName>
</protein>
<evidence type="ECO:0000256" key="1">
    <source>
        <dbReference type="SAM" id="Phobius"/>
    </source>
</evidence>
<dbReference type="Proteomes" id="UP000504608">
    <property type="component" value="Unplaced"/>
</dbReference>
<name>A0A6J1IV58_CUCMA</name>
<dbReference type="GO" id="GO:0006629">
    <property type="term" value="P:lipid metabolic process"/>
    <property type="evidence" value="ECO:0007669"/>
    <property type="project" value="InterPro"/>
</dbReference>
<dbReference type="RefSeq" id="XP_022979098.1">
    <property type="nucleotide sequence ID" value="XM_023123330.1"/>
</dbReference>
<organism evidence="2 3">
    <name type="scientific">Cucurbita maxima</name>
    <name type="common">Pumpkin</name>
    <name type="synonym">Winter squash</name>
    <dbReference type="NCBI Taxonomy" id="3661"/>
    <lineage>
        <taxon>Eukaryota</taxon>
        <taxon>Viridiplantae</taxon>
        <taxon>Streptophyta</taxon>
        <taxon>Embryophyta</taxon>
        <taxon>Tracheophyta</taxon>
        <taxon>Spermatophyta</taxon>
        <taxon>Magnoliopsida</taxon>
        <taxon>eudicotyledons</taxon>
        <taxon>Gunneridae</taxon>
        <taxon>Pentapetalae</taxon>
        <taxon>rosids</taxon>
        <taxon>fabids</taxon>
        <taxon>Cucurbitales</taxon>
        <taxon>Cucurbitaceae</taxon>
        <taxon>Cucurbiteae</taxon>
        <taxon>Cucurbita</taxon>
    </lineage>
</organism>
<dbReference type="PANTHER" id="PTHR46086:SF17">
    <property type="entry name" value="ALPHA_BETA-HYDROLASES SUPERFAMILY PROTEIN"/>
    <property type="match status" value="1"/>
</dbReference>
<dbReference type="GO" id="GO:0004806">
    <property type="term" value="F:triacylglycerol lipase activity"/>
    <property type="evidence" value="ECO:0007669"/>
    <property type="project" value="InterPro"/>
</dbReference>
<keyword evidence="1" id="KW-1133">Transmembrane helix</keyword>
<keyword evidence="1" id="KW-0812">Transmembrane</keyword>
<evidence type="ECO:0000313" key="3">
    <source>
        <dbReference type="RefSeq" id="XP_022979098.1"/>
    </source>
</evidence>
<reference evidence="3" key="1">
    <citation type="submission" date="2025-08" db="UniProtKB">
        <authorList>
            <consortium name="RefSeq"/>
        </authorList>
    </citation>
    <scope>IDENTIFICATION</scope>
    <source>
        <tissue evidence="3">Young leaves</tissue>
    </source>
</reference>
<dbReference type="InterPro" id="IPR044819">
    <property type="entry name" value="OBL-like"/>
</dbReference>
<gene>
    <name evidence="3" type="primary">LOC111478839</name>
</gene>
<accession>A0A6J1IV58</accession>
<proteinExistence type="predicted"/>
<dbReference type="AlphaFoldDB" id="A0A6J1IV58"/>
<feature type="transmembrane region" description="Helical" evidence="1">
    <location>
        <begin position="58"/>
        <end position="74"/>
    </location>
</feature>
<dbReference type="PANTHER" id="PTHR46086">
    <property type="entry name" value="ALPHA/BETA-HYDROLASES SUPERFAMILY PROTEIN"/>
    <property type="match status" value="1"/>
</dbReference>
<evidence type="ECO:0000313" key="2">
    <source>
        <dbReference type="Proteomes" id="UP000504608"/>
    </source>
</evidence>
<dbReference type="GeneID" id="111478839"/>
<feature type="transmembrane region" description="Helical" evidence="1">
    <location>
        <begin position="86"/>
        <end position="105"/>
    </location>
</feature>
<keyword evidence="1" id="KW-0472">Membrane</keyword>
<dbReference type="OrthoDB" id="1938854at2759"/>
<keyword evidence="2" id="KW-1185">Reference proteome</keyword>
<dbReference type="KEGG" id="cmax:111478839"/>